<dbReference type="RefSeq" id="WP_320250070.1">
    <property type="nucleotide sequence ID" value="NZ_JAVIIQ010000007.1"/>
</dbReference>
<dbReference type="PANTHER" id="PTHR30154:SF53">
    <property type="entry name" value="HTH-TYPE TRANSCRIPTIONAL REGULATOR LRPC"/>
    <property type="match status" value="1"/>
</dbReference>
<dbReference type="InterPro" id="IPR011008">
    <property type="entry name" value="Dimeric_a/b-barrel"/>
</dbReference>
<dbReference type="Pfam" id="PF01037">
    <property type="entry name" value="AsnC_trans_reg"/>
    <property type="match status" value="1"/>
</dbReference>
<evidence type="ECO:0000313" key="5">
    <source>
        <dbReference type="EMBL" id="MDX8533279.1"/>
    </source>
</evidence>
<dbReference type="PANTHER" id="PTHR30154">
    <property type="entry name" value="LEUCINE-RESPONSIVE REGULATORY PROTEIN"/>
    <property type="match status" value="1"/>
</dbReference>
<dbReference type="Proteomes" id="UP001285154">
    <property type="component" value="Unassembled WGS sequence"/>
</dbReference>
<dbReference type="PRINTS" id="PR00033">
    <property type="entry name" value="HTHASNC"/>
</dbReference>
<dbReference type="Gene3D" id="3.30.70.920">
    <property type="match status" value="1"/>
</dbReference>
<reference evidence="5 6" key="1">
    <citation type="submission" date="2023-08" db="EMBL/GenBank/DDBJ databases">
        <title>Implementing the SeqCode for naming new Mesorhizobium species isolated from Vachellia karroo root nodules.</title>
        <authorList>
            <person name="Van Lill M."/>
        </authorList>
    </citation>
    <scope>NUCLEOTIDE SEQUENCE [LARGE SCALE GENOMIC DNA]</scope>
    <source>
        <strain evidence="5 6">VK25D</strain>
    </source>
</reference>
<feature type="domain" description="HTH asnC-type" evidence="4">
    <location>
        <begin position="22"/>
        <end position="83"/>
    </location>
</feature>
<evidence type="ECO:0000256" key="1">
    <source>
        <dbReference type="ARBA" id="ARBA00023015"/>
    </source>
</evidence>
<dbReference type="CDD" id="cd00090">
    <property type="entry name" value="HTH_ARSR"/>
    <property type="match status" value="1"/>
</dbReference>
<evidence type="ECO:0000256" key="3">
    <source>
        <dbReference type="ARBA" id="ARBA00023163"/>
    </source>
</evidence>
<dbReference type="PROSITE" id="PS50956">
    <property type="entry name" value="HTH_ASNC_2"/>
    <property type="match status" value="1"/>
</dbReference>
<dbReference type="InterPro" id="IPR011991">
    <property type="entry name" value="ArsR-like_HTH"/>
</dbReference>
<dbReference type="InterPro" id="IPR036390">
    <property type="entry name" value="WH_DNA-bd_sf"/>
</dbReference>
<protein>
    <submittedName>
        <fullName evidence="5">Lrp/AsnC family transcriptional regulator</fullName>
    </submittedName>
</protein>
<dbReference type="SUPFAM" id="SSF54909">
    <property type="entry name" value="Dimeric alpha+beta barrel"/>
    <property type="match status" value="1"/>
</dbReference>
<dbReference type="Pfam" id="PF13404">
    <property type="entry name" value="HTH_AsnC-type"/>
    <property type="match status" value="1"/>
</dbReference>
<proteinExistence type="predicted"/>
<dbReference type="InterPro" id="IPR019887">
    <property type="entry name" value="Tscrpt_reg_AsnC/Lrp_C"/>
</dbReference>
<organism evidence="5 6">
    <name type="scientific">Mesorhizobium vachelliae</name>
    <dbReference type="NCBI Taxonomy" id="3072309"/>
    <lineage>
        <taxon>Bacteria</taxon>
        <taxon>Pseudomonadati</taxon>
        <taxon>Pseudomonadota</taxon>
        <taxon>Alphaproteobacteria</taxon>
        <taxon>Hyphomicrobiales</taxon>
        <taxon>Phyllobacteriaceae</taxon>
        <taxon>Mesorhizobium</taxon>
    </lineage>
</organism>
<keyword evidence="6" id="KW-1185">Reference proteome</keyword>
<dbReference type="SUPFAM" id="SSF46785">
    <property type="entry name" value="Winged helix' DNA-binding domain"/>
    <property type="match status" value="1"/>
</dbReference>
<dbReference type="InterPro" id="IPR000485">
    <property type="entry name" value="AsnC-type_HTH_dom"/>
</dbReference>
<sequence length="171" mass="18874">MTLAHRQTEKSNGFSARKNINLDSVDRKLIALLVANARESITDLAKKLGLGRTTVHERLARLERNRVIAGYSTILSRSLEGNSSRALVMLSIVQRMQPALMEHLKMLPEVLSCYTVSGEFDLILLVEAPQMDDVDAVLDEIIGLPGVERCRTSIIMTTNFQRGNGQAIAIG</sequence>
<accession>A0ABU5A6H0</accession>
<dbReference type="EMBL" id="JAVIIQ010000007">
    <property type="protein sequence ID" value="MDX8533279.1"/>
    <property type="molecule type" value="Genomic_DNA"/>
</dbReference>
<keyword evidence="2" id="KW-0238">DNA-binding</keyword>
<keyword evidence="1" id="KW-0805">Transcription regulation</keyword>
<dbReference type="InterPro" id="IPR019888">
    <property type="entry name" value="Tscrpt_reg_AsnC-like"/>
</dbReference>
<dbReference type="InterPro" id="IPR036388">
    <property type="entry name" value="WH-like_DNA-bd_sf"/>
</dbReference>
<evidence type="ECO:0000256" key="2">
    <source>
        <dbReference type="ARBA" id="ARBA00023125"/>
    </source>
</evidence>
<dbReference type="Gene3D" id="1.10.10.10">
    <property type="entry name" value="Winged helix-like DNA-binding domain superfamily/Winged helix DNA-binding domain"/>
    <property type="match status" value="1"/>
</dbReference>
<comment type="caution">
    <text evidence="5">The sequence shown here is derived from an EMBL/GenBank/DDBJ whole genome shotgun (WGS) entry which is preliminary data.</text>
</comment>
<gene>
    <name evidence="5" type="ORF">RFM42_19975</name>
</gene>
<dbReference type="SMART" id="SM00344">
    <property type="entry name" value="HTH_ASNC"/>
    <property type="match status" value="1"/>
</dbReference>
<evidence type="ECO:0000313" key="6">
    <source>
        <dbReference type="Proteomes" id="UP001285154"/>
    </source>
</evidence>
<keyword evidence="3" id="KW-0804">Transcription</keyword>
<name>A0ABU5A6H0_9HYPH</name>
<evidence type="ECO:0000259" key="4">
    <source>
        <dbReference type="PROSITE" id="PS50956"/>
    </source>
</evidence>